<evidence type="ECO:0000313" key="2">
    <source>
        <dbReference type="Proteomes" id="UP000030746"/>
    </source>
</evidence>
<reference evidence="1 2" key="1">
    <citation type="journal article" date="2013" name="Nature">
        <title>Insights into bilaterian evolution from three spiralian genomes.</title>
        <authorList>
            <person name="Simakov O."/>
            <person name="Marletaz F."/>
            <person name="Cho S.J."/>
            <person name="Edsinger-Gonzales E."/>
            <person name="Havlak P."/>
            <person name="Hellsten U."/>
            <person name="Kuo D.H."/>
            <person name="Larsson T."/>
            <person name="Lv J."/>
            <person name="Arendt D."/>
            <person name="Savage R."/>
            <person name="Osoegawa K."/>
            <person name="de Jong P."/>
            <person name="Grimwood J."/>
            <person name="Chapman J.A."/>
            <person name="Shapiro H."/>
            <person name="Aerts A."/>
            <person name="Otillar R.P."/>
            <person name="Terry A.Y."/>
            <person name="Boore J.L."/>
            <person name="Grigoriev I.V."/>
            <person name="Lindberg D.R."/>
            <person name="Seaver E.C."/>
            <person name="Weisblat D.A."/>
            <person name="Putnam N.H."/>
            <person name="Rokhsar D.S."/>
        </authorList>
    </citation>
    <scope>NUCLEOTIDE SEQUENCE [LARGE SCALE GENOMIC DNA]</scope>
</reference>
<dbReference type="OMA" id="HETHKRN"/>
<dbReference type="AlphaFoldDB" id="V4AIA2"/>
<proteinExistence type="predicted"/>
<dbReference type="HOGENOM" id="CLU_1095325_0_0_1"/>
<keyword evidence="2" id="KW-1185">Reference proteome</keyword>
<dbReference type="CTD" id="20242877"/>
<dbReference type="EMBL" id="KB201412">
    <property type="protein sequence ID" value="ESO96672.1"/>
    <property type="molecule type" value="Genomic_DNA"/>
</dbReference>
<accession>V4AIA2</accession>
<sequence length="254" mass="29154">MTVTSKREPNSCWLLKHCDIISWDGAKRLPVLPEFVMNSVVKEKARRAYQADASDKCPDNTKIFAADMQLVILLPRLTTKEYLFVRKDDYVILWHEAIAGRLGINVASAYIKCINLSAKDNVVLWADNFTGQNKNWTLFTSLVMCVNQEWGPRIVTLKYLERGHTFMRADVNGTIENKMRKAAEILNFQDFVDLCDKASKHTRPVVLHCNDFHCFQDDHRTRQKKNVQLPLIGTIVEVELRKGSRAGRMSKAKV</sequence>
<dbReference type="KEGG" id="lgi:LOTGIDRAFT_174750"/>
<dbReference type="OrthoDB" id="6158710at2759"/>
<evidence type="ECO:0000313" key="1">
    <source>
        <dbReference type="EMBL" id="ESO96672.1"/>
    </source>
</evidence>
<protein>
    <submittedName>
        <fullName evidence="1">Uncharacterized protein</fullName>
    </submittedName>
</protein>
<gene>
    <name evidence="1" type="ORF">LOTGIDRAFT_174750</name>
</gene>
<dbReference type="Proteomes" id="UP000030746">
    <property type="component" value="Unassembled WGS sequence"/>
</dbReference>
<dbReference type="RefSeq" id="XP_009052643.1">
    <property type="nucleotide sequence ID" value="XM_009054395.1"/>
</dbReference>
<name>V4AIA2_LOTGI</name>
<organism evidence="1 2">
    <name type="scientific">Lottia gigantea</name>
    <name type="common">Giant owl limpet</name>
    <dbReference type="NCBI Taxonomy" id="225164"/>
    <lineage>
        <taxon>Eukaryota</taxon>
        <taxon>Metazoa</taxon>
        <taxon>Spiralia</taxon>
        <taxon>Lophotrochozoa</taxon>
        <taxon>Mollusca</taxon>
        <taxon>Gastropoda</taxon>
        <taxon>Patellogastropoda</taxon>
        <taxon>Lottioidea</taxon>
        <taxon>Lottiidae</taxon>
        <taxon>Lottia</taxon>
    </lineage>
</organism>
<dbReference type="GeneID" id="20242877"/>